<dbReference type="RefSeq" id="WP_158546666.1">
    <property type="nucleotide sequence ID" value="NZ_QPJC01000003.1"/>
</dbReference>
<evidence type="ECO:0000313" key="2">
    <source>
        <dbReference type="Proteomes" id="UP000253495"/>
    </source>
</evidence>
<dbReference type="Proteomes" id="UP000253495">
    <property type="component" value="Unassembled WGS sequence"/>
</dbReference>
<name>A0A368VY26_9ACTN</name>
<dbReference type="EMBL" id="QPJC01000003">
    <property type="protein sequence ID" value="RCW45137.1"/>
    <property type="molecule type" value="Genomic_DNA"/>
</dbReference>
<protein>
    <submittedName>
        <fullName evidence="1">Uncharacterized protein</fullName>
    </submittedName>
</protein>
<dbReference type="AlphaFoldDB" id="A0A368VY26"/>
<evidence type="ECO:0000313" key="1">
    <source>
        <dbReference type="EMBL" id="RCW45137.1"/>
    </source>
</evidence>
<gene>
    <name evidence="1" type="ORF">DFQ14_103101</name>
</gene>
<keyword evidence="2" id="KW-1185">Reference proteome</keyword>
<reference evidence="1 2" key="1">
    <citation type="submission" date="2018-07" db="EMBL/GenBank/DDBJ databases">
        <title>Genomic Encyclopedia of Type Strains, Phase III (KMG-III): the genomes of soil and plant-associated and newly described type strains.</title>
        <authorList>
            <person name="Whitman W."/>
        </authorList>
    </citation>
    <scope>NUCLEOTIDE SEQUENCE [LARGE SCALE GENOMIC DNA]</scope>
    <source>
        <strain evidence="1 2">CECT 8575</strain>
    </source>
</reference>
<proteinExistence type="predicted"/>
<accession>A0A368VY26</accession>
<organism evidence="1 2">
    <name type="scientific">Halopolyspora algeriensis</name>
    <dbReference type="NCBI Taxonomy" id="1500506"/>
    <lineage>
        <taxon>Bacteria</taxon>
        <taxon>Bacillati</taxon>
        <taxon>Actinomycetota</taxon>
        <taxon>Actinomycetes</taxon>
        <taxon>Actinomycetes incertae sedis</taxon>
        <taxon>Halopolyspora</taxon>
    </lineage>
</organism>
<comment type="caution">
    <text evidence="1">The sequence shown here is derived from an EMBL/GenBank/DDBJ whole genome shotgun (WGS) entry which is preliminary data.</text>
</comment>
<sequence length="56" mass="6184">MSGKPIAAGAWRCEGHWQADNQMDIWQCLDEVVLDALREPGELDDEEGSGDGHDQT</sequence>